<dbReference type="PANTHER" id="PTHR30128">
    <property type="entry name" value="OUTER MEMBRANE PROTEIN, OMPA-RELATED"/>
    <property type="match status" value="1"/>
</dbReference>
<dbReference type="EMBL" id="JBBNAE010000002">
    <property type="protein sequence ID" value="KAK9145140.1"/>
    <property type="molecule type" value="Genomic_DNA"/>
</dbReference>
<name>A0AAP0K5Q1_9MAGN</name>
<comment type="caution">
    <text evidence="1">The sequence shown here is derived from an EMBL/GenBank/DDBJ whole genome shotgun (WGS) entry which is preliminary data.</text>
</comment>
<gene>
    <name evidence="1" type="ORF">Sjap_005043</name>
</gene>
<proteinExistence type="predicted"/>
<dbReference type="AlphaFoldDB" id="A0AAP0K5Q1"/>
<reference evidence="1 2" key="1">
    <citation type="submission" date="2024-01" db="EMBL/GenBank/DDBJ databases">
        <title>Genome assemblies of Stephania.</title>
        <authorList>
            <person name="Yang L."/>
        </authorList>
    </citation>
    <scope>NUCLEOTIDE SEQUENCE [LARGE SCALE GENOMIC DNA]</scope>
    <source>
        <strain evidence="1">QJT</strain>
        <tissue evidence="1">Leaf</tissue>
    </source>
</reference>
<dbReference type="SUPFAM" id="SSF81558">
    <property type="entry name" value="Photosystem I subunits PsaA/PsaB"/>
    <property type="match status" value="1"/>
</dbReference>
<dbReference type="GO" id="GO:0009535">
    <property type="term" value="C:chloroplast thylakoid membrane"/>
    <property type="evidence" value="ECO:0007669"/>
    <property type="project" value="TreeGrafter"/>
</dbReference>
<dbReference type="Gene3D" id="1.20.1130.10">
    <property type="entry name" value="Photosystem I PsaA/PsaB"/>
    <property type="match status" value="1"/>
</dbReference>
<dbReference type="Pfam" id="PF00223">
    <property type="entry name" value="PsaA_PsaB"/>
    <property type="match status" value="1"/>
</dbReference>
<dbReference type="InterPro" id="IPR036408">
    <property type="entry name" value="PSI_PsaA/B_sf"/>
</dbReference>
<dbReference type="PRINTS" id="PR00257">
    <property type="entry name" value="PHOTSYSPSAAB"/>
</dbReference>
<sequence>MPRSQINGNFIDKTFSIVANILLRIIPTTSGEKEAFTYYRDGLMLLFGWFHYHKAAPKLAWFQDVESMLNHHLAGLLGLGSLSWAGHQVHVSLPINEFLDAGVDPKEIPLPHEFILNRDLLAQLYPSFAREGATPFFTLNWSKYGEFRLFAED</sequence>
<dbReference type="PANTHER" id="PTHR30128:SF19">
    <property type="entry name" value="PHOTOSYSTEM I P700 CHLOROPHYLL A APOPROTEIN A1-RELATED"/>
    <property type="match status" value="1"/>
</dbReference>
<protein>
    <submittedName>
        <fullName evidence="1">Uncharacterized protein</fullName>
    </submittedName>
</protein>
<evidence type="ECO:0000313" key="2">
    <source>
        <dbReference type="Proteomes" id="UP001417504"/>
    </source>
</evidence>
<evidence type="ECO:0000313" key="1">
    <source>
        <dbReference type="EMBL" id="KAK9145140.1"/>
    </source>
</evidence>
<keyword evidence="2" id="KW-1185">Reference proteome</keyword>
<organism evidence="1 2">
    <name type="scientific">Stephania japonica</name>
    <dbReference type="NCBI Taxonomy" id="461633"/>
    <lineage>
        <taxon>Eukaryota</taxon>
        <taxon>Viridiplantae</taxon>
        <taxon>Streptophyta</taxon>
        <taxon>Embryophyta</taxon>
        <taxon>Tracheophyta</taxon>
        <taxon>Spermatophyta</taxon>
        <taxon>Magnoliopsida</taxon>
        <taxon>Ranunculales</taxon>
        <taxon>Menispermaceae</taxon>
        <taxon>Menispermoideae</taxon>
        <taxon>Cissampelideae</taxon>
        <taxon>Stephania</taxon>
    </lineage>
</organism>
<accession>A0AAP0K5Q1</accession>
<dbReference type="InterPro" id="IPR001280">
    <property type="entry name" value="PSI_PsaA/B"/>
</dbReference>
<dbReference type="Proteomes" id="UP001417504">
    <property type="component" value="Unassembled WGS sequence"/>
</dbReference>
<dbReference type="GO" id="GO:0015979">
    <property type="term" value="P:photosynthesis"/>
    <property type="evidence" value="ECO:0007669"/>
    <property type="project" value="InterPro"/>
</dbReference>